<evidence type="ECO:0000313" key="1">
    <source>
        <dbReference type="EMBL" id="KEO75618.1"/>
    </source>
</evidence>
<comment type="caution">
    <text evidence="1">The sequence shown here is derived from an EMBL/GenBank/DDBJ whole genome shotgun (WGS) entry which is preliminary data.</text>
</comment>
<reference evidence="1 2" key="1">
    <citation type="submission" date="2014-04" db="EMBL/GenBank/DDBJ databases">
        <title>Characterization and application of a salt tolerant electro-active bacterium.</title>
        <authorList>
            <person name="Yang L."/>
            <person name="Wei S."/>
            <person name="Tay Q.X.M."/>
        </authorList>
    </citation>
    <scope>NUCLEOTIDE SEQUENCE [LARGE SCALE GENOMIC DNA]</scope>
    <source>
        <strain evidence="1 2">LY1</strain>
    </source>
</reference>
<organism evidence="1 2">
    <name type="scientific">Anditalea andensis</name>
    <dbReference type="NCBI Taxonomy" id="1048983"/>
    <lineage>
        <taxon>Bacteria</taxon>
        <taxon>Pseudomonadati</taxon>
        <taxon>Bacteroidota</taxon>
        <taxon>Cytophagia</taxon>
        <taxon>Cytophagales</taxon>
        <taxon>Cytophagaceae</taxon>
        <taxon>Anditalea</taxon>
    </lineage>
</organism>
<proteinExistence type="predicted"/>
<dbReference type="RefSeq" id="WP_051719738.1">
    <property type="nucleotide sequence ID" value="NZ_JMIH01000010.1"/>
</dbReference>
<dbReference type="AlphaFoldDB" id="A0A074L731"/>
<gene>
    <name evidence="1" type="ORF">EL17_00580</name>
</gene>
<dbReference type="EMBL" id="JMIH01000010">
    <property type="protein sequence ID" value="KEO75618.1"/>
    <property type="molecule type" value="Genomic_DNA"/>
</dbReference>
<dbReference type="eggNOG" id="ENOG502Z8F9">
    <property type="taxonomic scope" value="Bacteria"/>
</dbReference>
<dbReference type="STRING" id="1048983.EL17_00580"/>
<dbReference type="Proteomes" id="UP000027821">
    <property type="component" value="Unassembled WGS sequence"/>
</dbReference>
<evidence type="ECO:0000313" key="2">
    <source>
        <dbReference type="Proteomes" id="UP000027821"/>
    </source>
</evidence>
<name>A0A074L731_9BACT</name>
<dbReference type="OrthoDB" id="645138at2"/>
<keyword evidence="2" id="KW-1185">Reference proteome</keyword>
<accession>A0A074L731</accession>
<sequence length="242" mass="27459">MAIQSSIITLTGKIGNISFYKTREGYRAREKGGVSKERIRTDPNFIRTRENNQEFGSAATATRFLKNGFRNSVLRAADPGFHPRLQALAIRALQTDPDHTRGNRTLAAADLEVMKGLKLNSARTLQGALNNYYWVEKHQDRLIFHLPDCIPEHFKAPSNTTHFRLFAQRLAIDFTAQEMDMVQMETDYLPMELPSTDLSFSLVFDPPSHRQQLFVVGLEFFKIVAGIPFPAAKKKYNVAEVV</sequence>
<protein>
    <submittedName>
        <fullName evidence="1">Uncharacterized protein</fullName>
    </submittedName>
</protein>